<proteinExistence type="predicted"/>
<keyword evidence="5" id="KW-1015">Disulfide bond</keyword>
<keyword evidence="3" id="KW-0255">Endonuclease</keyword>
<dbReference type="GO" id="GO:0046872">
    <property type="term" value="F:metal ion binding"/>
    <property type="evidence" value="ECO:0007669"/>
    <property type="project" value="UniProtKB-KW"/>
</dbReference>
<dbReference type="Pfam" id="PF02265">
    <property type="entry name" value="S1-P1_nuclease"/>
    <property type="match status" value="1"/>
</dbReference>
<keyword evidence="7" id="KW-0732">Signal</keyword>
<dbReference type="EMBL" id="JBBDHC010000006">
    <property type="protein sequence ID" value="MEJ1249136.1"/>
    <property type="molecule type" value="Genomic_DNA"/>
</dbReference>
<dbReference type="PANTHER" id="PTHR33146">
    <property type="entry name" value="ENDONUCLEASE 4"/>
    <property type="match status" value="1"/>
</dbReference>
<feature type="chain" id="PRO_5043465905" evidence="7">
    <location>
        <begin position="24"/>
        <end position="266"/>
    </location>
</feature>
<feature type="signal peptide" evidence="7">
    <location>
        <begin position="1"/>
        <end position="23"/>
    </location>
</feature>
<evidence type="ECO:0000256" key="6">
    <source>
        <dbReference type="ARBA" id="ARBA00023180"/>
    </source>
</evidence>
<protein>
    <submittedName>
        <fullName evidence="8">S1/P1 nuclease</fullName>
    </submittedName>
</protein>
<keyword evidence="9" id="KW-1185">Reference proteome</keyword>
<reference evidence="8 9" key="1">
    <citation type="journal article" date="2016" name="Antonie Van Leeuwenhoek">
        <title>Denitratimonas tolerans gen. nov., sp. nov., a denitrifying bacterium isolated from a bioreactor for tannery wastewater treatment.</title>
        <authorList>
            <person name="Han S.I."/>
            <person name="Kim J.O."/>
            <person name="Lee Y.R."/>
            <person name="Ekpeghere K.I."/>
            <person name="Koh S.C."/>
            <person name="Whang K.S."/>
        </authorList>
    </citation>
    <scope>NUCLEOTIDE SEQUENCE [LARGE SCALE GENOMIC DNA]</scope>
    <source>
        <strain evidence="8 9">KACC 17565</strain>
    </source>
</reference>
<evidence type="ECO:0000256" key="7">
    <source>
        <dbReference type="SAM" id="SignalP"/>
    </source>
</evidence>
<dbReference type="GO" id="GO:0016788">
    <property type="term" value="F:hydrolase activity, acting on ester bonds"/>
    <property type="evidence" value="ECO:0007669"/>
    <property type="project" value="InterPro"/>
</dbReference>
<evidence type="ECO:0000256" key="2">
    <source>
        <dbReference type="ARBA" id="ARBA00022723"/>
    </source>
</evidence>
<dbReference type="PANTHER" id="PTHR33146:SF26">
    <property type="entry name" value="ENDONUCLEASE 4"/>
    <property type="match status" value="1"/>
</dbReference>
<name>A0AAW9R4Z8_9GAMM</name>
<evidence type="ECO:0000256" key="1">
    <source>
        <dbReference type="ARBA" id="ARBA00022722"/>
    </source>
</evidence>
<keyword evidence="2" id="KW-0479">Metal-binding</keyword>
<gene>
    <name evidence="8" type="ORF">WB794_05550</name>
</gene>
<dbReference type="InterPro" id="IPR008947">
    <property type="entry name" value="PLipase_C/P1_nuclease_dom_sf"/>
</dbReference>
<dbReference type="GO" id="GO:0004519">
    <property type="term" value="F:endonuclease activity"/>
    <property type="evidence" value="ECO:0007669"/>
    <property type="project" value="UniProtKB-KW"/>
</dbReference>
<dbReference type="AlphaFoldDB" id="A0AAW9R4Z8"/>
<dbReference type="RefSeq" id="WP_337334853.1">
    <property type="nucleotide sequence ID" value="NZ_JBBDHC010000006.1"/>
</dbReference>
<evidence type="ECO:0000256" key="5">
    <source>
        <dbReference type="ARBA" id="ARBA00023157"/>
    </source>
</evidence>
<evidence type="ECO:0000256" key="3">
    <source>
        <dbReference type="ARBA" id="ARBA00022759"/>
    </source>
</evidence>
<organism evidence="8 9">
    <name type="scientific">Denitratimonas tolerans</name>
    <dbReference type="NCBI Taxonomy" id="1338420"/>
    <lineage>
        <taxon>Bacteria</taxon>
        <taxon>Pseudomonadati</taxon>
        <taxon>Pseudomonadota</taxon>
        <taxon>Gammaproteobacteria</taxon>
        <taxon>Lysobacterales</taxon>
        <taxon>Lysobacteraceae</taxon>
        <taxon>Denitratimonas</taxon>
    </lineage>
</organism>
<dbReference type="SUPFAM" id="SSF48537">
    <property type="entry name" value="Phospholipase C/P1 nuclease"/>
    <property type="match status" value="1"/>
</dbReference>
<dbReference type="GO" id="GO:0006308">
    <property type="term" value="P:DNA catabolic process"/>
    <property type="evidence" value="ECO:0007669"/>
    <property type="project" value="InterPro"/>
</dbReference>
<keyword evidence="4" id="KW-0378">Hydrolase</keyword>
<comment type="caution">
    <text evidence="8">The sequence shown here is derived from an EMBL/GenBank/DDBJ whole genome shotgun (WGS) entry which is preliminary data.</text>
</comment>
<dbReference type="Gene3D" id="1.10.575.10">
    <property type="entry name" value="P1 Nuclease"/>
    <property type="match status" value="1"/>
</dbReference>
<evidence type="ECO:0000313" key="9">
    <source>
        <dbReference type="Proteomes" id="UP001364472"/>
    </source>
</evidence>
<evidence type="ECO:0000256" key="4">
    <source>
        <dbReference type="ARBA" id="ARBA00022801"/>
    </source>
</evidence>
<sequence length="266" mass="28684">MMQRLLTSAALLLTLSLPTAAHAWTAFGHRLVALLAYDQLSPAAKAQVDELLALEPGADIGTIAPWADEVRRTPGYEDTGPLHYVNFPYRSCSYAPARDCAGGACVIGALERYSAALADRAQPREKRLEALKFTVHFAGDIHQPMHAGNRDDRGGNGFQVNVKGKGSNLHAVWDHDLLRSAGLSLAAYRARLAPQVATADVEPMDFTAWALESCRLLDDEGVYPKRPGTLPKAYLDAHRPLAEARVVLAAARLAALLESRLGAVAN</sequence>
<keyword evidence="1" id="KW-0540">Nuclease</keyword>
<dbReference type="GO" id="GO:0003676">
    <property type="term" value="F:nucleic acid binding"/>
    <property type="evidence" value="ECO:0007669"/>
    <property type="project" value="InterPro"/>
</dbReference>
<evidence type="ECO:0000313" key="8">
    <source>
        <dbReference type="EMBL" id="MEJ1249136.1"/>
    </source>
</evidence>
<dbReference type="Proteomes" id="UP001364472">
    <property type="component" value="Unassembled WGS sequence"/>
</dbReference>
<accession>A0AAW9R4Z8</accession>
<dbReference type="CDD" id="cd11010">
    <property type="entry name" value="S1-P1_nuclease"/>
    <property type="match status" value="1"/>
</dbReference>
<keyword evidence="6" id="KW-0325">Glycoprotein</keyword>
<dbReference type="InterPro" id="IPR003154">
    <property type="entry name" value="S1/P1nuclease"/>
</dbReference>